<proteinExistence type="predicted"/>
<accession>A0A2A2IDS4</accession>
<dbReference type="InterPro" id="IPR016181">
    <property type="entry name" value="Acyl_CoA_acyltransferase"/>
</dbReference>
<dbReference type="Gene3D" id="3.40.630.30">
    <property type="match status" value="1"/>
</dbReference>
<evidence type="ECO:0000259" key="1">
    <source>
        <dbReference type="PROSITE" id="PS51186"/>
    </source>
</evidence>
<reference evidence="2 3" key="1">
    <citation type="submission" date="2017-08" db="EMBL/GenBank/DDBJ databases">
        <title>Virgibacillus indicus sp. nov. and Virgibacillus profoundi sp. nov, two moderately halophilic bacteria isolated from marine sediment by using the Microfluidic Streak Plate.</title>
        <authorList>
            <person name="Xu B."/>
            <person name="Hu B."/>
            <person name="Wang J."/>
            <person name="Zhu Y."/>
            <person name="Huang L."/>
            <person name="Du W."/>
            <person name="Huang Y."/>
        </authorList>
    </citation>
    <scope>NUCLEOTIDE SEQUENCE [LARGE SCALE GENOMIC DNA]</scope>
    <source>
        <strain evidence="2 3">IO3-P3-H5</strain>
    </source>
</reference>
<dbReference type="OrthoDB" id="9797990at2"/>
<gene>
    <name evidence="2" type="ORF">CIL05_10145</name>
</gene>
<feature type="domain" description="N-acetyltransferase" evidence="1">
    <location>
        <begin position="5"/>
        <end position="148"/>
    </location>
</feature>
<dbReference type="InterPro" id="IPR000182">
    <property type="entry name" value="GNAT_dom"/>
</dbReference>
<keyword evidence="3" id="KW-1185">Reference proteome</keyword>
<dbReference type="SUPFAM" id="SSF55729">
    <property type="entry name" value="Acyl-CoA N-acyltransferases (Nat)"/>
    <property type="match status" value="1"/>
</dbReference>
<dbReference type="RefSeq" id="WP_095655423.1">
    <property type="nucleotide sequence ID" value="NZ_NPOA01000006.1"/>
</dbReference>
<evidence type="ECO:0000313" key="3">
    <source>
        <dbReference type="Proteomes" id="UP000218887"/>
    </source>
</evidence>
<organism evidence="2 3">
    <name type="scientific">Virgibacillus profundi</name>
    <dbReference type="NCBI Taxonomy" id="2024555"/>
    <lineage>
        <taxon>Bacteria</taxon>
        <taxon>Bacillati</taxon>
        <taxon>Bacillota</taxon>
        <taxon>Bacilli</taxon>
        <taxon>Bacillales</taxon>
        <taxon>Bacillaceae</taxon>
        <taxon>Virgibacillus</taxon>
    </lineage>
</organism>
<dbReference type="Proteomes" id="UP000218887">
    <property type="component" value="Unassembled WGS sequence"/>
</dbReference>
<name>A0A2A2IDS4_9BACI</name>
<protein>
    <recommendedName>
        <fullName evidence="1">N-acetyltransferase domain-containing protein</fullName>
    </recommendedName>
</protein>
<dbReference type="Pfam" id="PF00583">
    <property type="entry name" value="Acetyltransf_1"/>
    <property type="match status" value="1"/>
</dbReference>
<dbReference type="PANTHER" id="PTHR41700:SF1">
    <property type="entry name" value="N-ACETYLTRANSFERASE DOMAIN-CONTAINING PROTEIN"/>
    <property type="match status" value="1"/>
</dbReference>
<dbReference type="PANTHER" id="PTHR41700">
    <property type="entry name" value="GCN5-RELATED N-ACETYLTRANSFERASE"/>
    <property type="match status" value="1"/>
</dbReference>
<dbReference type="InterPro" id="IPR038764">
    <property type="entry name" value="GNAT_N_AcTrfase_prd"/>
</dbReference>
<dbReference type="GO" id="GO:0016747">
    <property type="term" value="F:acyltransferase activity, transferring groups other than amino-acyl groups"/>
    <property type="evidence" value="ECO:0007669"/>
    <property type="project" value="InterPro"/>
</dbReference>
<comment type="caution">
    <text evidence="2">The sequence shown here is derived from an EMBL/GenBank/DDBJ whole genome shotgun (WGS) entry which is preliminary data.</text>
</comment>
<sequence length="263" mass="29876">MMENITIRSIKTMEELLEVQKVEESVWHMPPTPVHQTFTASVNGGIILGAYDGDKMIGFLYSFAGFDGGNAYLCSHMLGVLADYRKGGLGVQMKLKQAELAKEMGYDMITWTYDPLESLNANLNLHKLGAKGAKYKENHYGSMDDGLNQGLPTDRIQIMWNISKSEATNTVAFNEDKVLLTATSEGNPLITNTFHETYTPKNDAWFMAIPNNFQQIKKENFKLAKSWRMHTREVFQRLFADGYQAVDIIRDDAKQVSYYVFKK</sequence>
<dbReference type="PROSITE" id="PS51186">
    <property type="entry name" value="GNAT"/>
    <property type="match status" value="1"/>
</dbReference>
<dbReference type="AlphaFoldDB" id="A0A2A2IDS4"/>
<evidence type="ECO:0000313" key="2">
    <source>
        <dbReference type="EMBL" id="PAV29722.1"/>
    </source>
</evidence>
<dbReference type="EMBL" id="NPOA01000006">
    <property type="protein sequence ID" value="PAV29722.1"/>
    <property type="molecule type" value="Genomic_DNA"/>
</dbReference>
<dbReference type="CDD" id="cd04301">
    <property type="entry name" value="NAT_SF"/>
    <property type="match status" value="1"/>
</dbReference>